<sequence>MQWEHRDPRIGFLRPSVAVTFLCGEMLSADQIIRYIKRAHSRALAQPGEYTVRLGGLVACRWEADGQEDYWCLHRVVDIVDAKKINPVTHLPESIGLPTVAQTEDKEKYSVLVQSFEHPAGARGGGDTDGTDFEFCLTTRPLPGRRRATTAASNQVRLQPKIRLDTVRLASVFFWVHHAKVVGKSLFMDEDKLLKVKETFKELLAKDPDVVMDVVIEV</sequence>
<accession>A0A0G4HVN0</accession>
<gene>
    <name evidence="1" type="ORF">Cvel_32322</name>
</gene>
<name>A0A0G4HVN0_9ALVE</name>
<proteinExistence type="predicted"/>
<dbReference type="PhylomeDB" id="A0A0G4HVN0"/>
<dbReference type="AlphaFoldDB" id="A0A0G4HVN0"/>
<dbReference type="EMBL" id="CDMZ01004062">
    <property type="protein sequence ID" value="CEM48536.1"/>
    <property type="molecule type" value="Genomic_DNA"/>
</dbReference>
<evidence type="ECO:0000313" key="1">
    <source>
        <dbReference type="EMBL" id="CEM48536.1"/>
    </source>
</evidence>
<dbReference type="VEuPathDB" id="CryptoDB:Cvel_32322"/>
<reference evidence="1" key="1">
    <citation type="submission" date="2014-11" db="EMBL/GenBank/DDBJ databases">
        <authorList>
            <person name="Otto D Thomas"/>
            <person name="Naeem Raeece"/>
        </authorList>
    </citation>
    <scope>NUCLEOTIDE SEQUENCE</scope>
</reference>
<organism evidence="1">
    <name type="scientific">Chromera velia CCMP2878</name>
    <dbReference type="NCBI Taxonomy" id="1169474"/>
    <lineage>
        <taxon>Eukaryota</taxon>
        <taxon>Sar</taxon>
        <taxon>Alveolata</taxon>
        <taxon>Colpodellida</taxon>
        <taxon>Chromeraceae</taxon>
        <taxon>Chromera</taxon>
    </lineage>
</organism>
<protein>
    <submittedName>
        <fullName evidence="1">Uncharacterized protein</fullName>
    </submittedName>
</protein>